<accession>A0AAN4HKB1</accession>
<comment type="caution">
    <text evidence="1">The sequence shown here is derived from an EMBL/GenBank/DDBJ whole genome shotgun (WGS) entry which is preliminary data.</text>
</comment>
<evidence type="ECO:0000313" key="2">
    <source>
        <dbReference type="Proteomes" id="UP000013487"/>
    </source>
</evidence>
<protein>
    <submittedName>
        <fullName evidence="1">Uncharacterized protein</fullName>
    </submittedName>
</protein>
<sequence>MITLQKKGDDSMLQELLDGYLIFLVAYSLYRVVVAGVETVQEMPELKKNREQYLREMGRL</sequence>
<dbReference type="AlphaFoldDB" id="A0AAN4HKB1"/>
<organism evidence="1 2">
    <name type="scientific">Bacillus thuringiensis T01-328</name>
    <dbReference type="NCBI Taxonomy" id="1324966"/>
    <lineage>
        <taxon>Bacteria</taxon>
        <taxon>Bacillati</taxon>
        <taxon>Bacillota</taxon>
        <taxon>Bacilli</taxon>
        <taxon>Bacillales</taxon>
        <taxon>Bacillaceae</taxon>
        <taxon>Bacillus</taxon>
        <taxon>Bacillus cereus group</taxon>
    </lineage>
</organism>
<gene>
    <name evidence="1" type="ORF">BTCBT_002871</name>
</gene>
<name>A0AAN4HKB1_BACTU</name>
<dbReference type="EMBL" id="ARXZ02000004">
    <property type="protein sequence ID" value="ERI01316.1"/>
    <property type="molecule type" value="Genomic_DNA"/>
</dbReference>
<proteinExistence type="predicted"/>
<reference evidence="1 2" key="1">
    <citation type="journal article" date="2013" name="Genome Announc.">
        <title>Draft Genome Sequence of Bacillus thuringiensis var. thuringiensis Strain T01-328, a Brazilian Isolate That Produces a Soluble Pesticide Protein, Cry1Ia.</title>
        <authorList>
            <person name="Varani A.M."/>
            <person name="Lemos M.V."/>
            <person name="Fernandes C.C."/>
            <person name="Lemos E.G."/>
            <person name="Alves E.C."/>
            <person name="Desiderio J.A."/>
        </authorList>
    </citation>
    <scope>NUCLEOTIDE SEQUENCE [LARGE SCALE GENOMIC DNA]</scope>
    <source>
        <strain evidence="1 2">T01-328</strain>
    </source>
</reference>
<dbReference type="Proteomes" id="UP000013487">
    <property type="component" value="Unassembled WGS sequence"/>
</dbReference>
<evidence type="ECO:0000313" key="1">
    <source>
        <dbReference type="EMBL" id="ERI01316.1"/>
    </source>
</evidence>